<dbReference type="EMBL" id="FRAA01000004">
    <property type="protein sequence ID" value="SHK36181.1"/>
    <property type="molecule type" value="Genomic_DNA"/>
</dbReference>
<keyword evidence="3" id="KW-1185">Reference proteome</keyword>
<evidence type="ECO:0000313" key="3">
    <source>
        <dbReference type="Proteomes" id="UP000184474"/>
    </source>
</evidence>
<dbReference type="RefSeq" id="WP_073122893.1">
    <property type="nucleotide sequence ID" value="NZ_FRAA01000004.1"/>
</dbReference>
<dbReference type="NCBIfam" id="TIGR04183">
    <property type="entry name" value="Por_Secre_tail"/>
    <property type="match status" value="1"/>
</dbReference>
<reference evidence="3" key="1">
    <citation type="submission" date="2016-11" db="EMBL/GenBank/DDBJ databases">
        <authorList>
            <person name="Varghese N."/>
            <person name="Submissions S."/>
        </authorList>
    </citation>
    <scope>NUCLEOTIDE SEQUENCE [LARGE SCALE GENOMIC DNA]</scope>
    <source>
        <strain evidence="3">DSM 26134</strain>
    </source>
</reference>
<dbReference type="Pfam" id="PF18962">
    <property type="entry name" value="Por_Secre_tail"/>
    <property type="match status" value="1"/>
</dbReference>
<dbReference type="AlphaFoldDB" id="A0A1M6RUJ9"/>
<dbReference type="SUPFAM" id="SSF56988">
    <property type="entry name" value="Anthrax protective antigen"/>
    <property type="match status" value="1"/>
</dbReference>
<protein>
    <submittedName>
        <fullName evidence="2">Por secretion system C-terminal sorting domain-containing protein</fullName>
    </submittedName>
</protein>
<gene>
    <name evidence="2" type="ORF">SAMN04488028_104299</name>
</gene>
<evidence type="ECO:0000259" key="1">
    <source>
        <dbReference type="PROSITE" id="PS51820"/>
    </source>
</evidence>
<evidence type="ECO:0000313" key="2">
    <source>
        <dbReference type="EMBL" id="SHK36181.1"/>
    </source>
</evidence>
<name>A0A1M6RUJ9_REIAG</name>
<dbReference type="Proteomes" id="UP000184474">
    <property type="component" value="Unassembled WGS sequence"/>
</dbReference>
<feature type="domain" description="PA14" evidence="1">
    <location>
        <begin position="273"/>
        <end position="421"/>
    </location>
</feature>
<dbReference type="InterPro" id="IPR026444">
    <property type="entry name" value="Secre_tail"/>
</dbReference>
<dbReference type="InterPro" id="IPR037524">
    <property type="entry name" value="PA14/GLEYA"/>
</dbReference>
<proteinExistence type="predicted"/>
<dbReference type="PROSITE" id="PS51820">
    <property type="entry name" value="PA14"/>
    <property type="match status" value="1"/>
</dbReference>
<dbReference type="STRING" id="156994.SAMN04488028_104299"/>
<sequence>MKSKHLIFSLFMVLGHYQGYSQCTGTGNQTDYGSGNWIAYVYDGTQNYTTDFRGRYSITTSNFDTDICGGNNCTFDTNSCTDILAETISIRLKMNETYTRGIYRITIGGDDGVRLSLDGGSSFVLSDFSTHAYRESYTEILLDGNYNLVFDYFEASGGNRFSIQIDYLGDQSGGEIGSDQDICQFGAVDPDPFTSNITAQFISELAPVYLWQTSVDEVTWSDIPLSNTENYDAPAGVSGTLYYRRSAESGGVTVYSNTLTIKGQEPAGDEVTYGDESWIGYVYDGQDDFMTDYRGEIFETDIFDESFGGADGAINTTGCDVDATSFSVRFKMRKTFEHGEYTLTIGGDDGVRLSLDGGATYIIDDYSNHGYRTVDAVNVELNGAYDMVLEYYEGSGENRVSFQYAIETSLPVTYLFMKASTEGNGNLIQWATASETNNDYFELERTIDGDNWDVIAVIAGHGNSSSTITYEYMDSGSAGLSVYYRLRQVDYDGKYEYSDIISVKGEHNREEPVCYPNPAMDQVRVNWDGHIVKEIVLYDLTGDRVRYAASTTDVDLVGLDSGYYLVQVLNAMGQTNTLRLLVR</sequence>
<organism evidence="2 3">
    <name type="scientific">Reichenbachiella agariperforans</name>
    <dbReference type="NCBI Taxonomy" id="156994"/>
    <lineage>
        <taxon>Bacteria</taxon>
        <taxon>Pseudomonadati</taxon>
        <taxon>Bacteroidota</taxon>
        <taxon>Cytophagia</taxon>
        <taxon>Cytophagales</taxon>
        <taxon>Reichenbachiellaceae</taxon>
        <taxon>Reichenbachiella</taxon>
    </lineage>
</organism>
<accession>A0A1M6RUJ9</accession>